<keyword evidence="2" id="KW-1185">Reference proteome</keyword>
<reference evidence="1 2" key="1">
    <citation type="submission" date="2019-03" db="EMBL/GenBank/DDBJ databases">
        <title>Genomic Encyclopedia of Type Strains, Phase IV (KMG-IV): sequencing the most valuable type-strain genomes for metagenomic binning, comparative biology and taxonomic classification.</title>
        <authorList>
            <person name="Goeker M."/>
        </authorList>
    </citation>
    <scope>NUCLEOTIDE SEQUENCE [LARGE SCALE GENOMIC DNA]</scope>
    <source>
        <strain evidence="1 2">DSM 25059</strain>
    </source>
</reference>
<gene>
    <name evidence="1" type="ORF">EV664_105201</name>
</gene>
<dbReference type="RefSeq" id="WP_133495537.1">
    <property type="nucleotide sequence ID" value="NZ_BMLU01000005.1"/>
</dbReference>
<organism evidence="1 2">
    <name type="scientific">Stakelama pacifica</name>
    <dbReference type="NCBI Taxonomy" id="517720"/>
    <lineage>
        <taxon>Bacteria</taxon>
        <taxon>Pseudomonadati</taxon>
        <taxon>Pseudomonadota</taxon>
        <taxon>Alphaproteobacteria</taxon>
        <taxon>Sphingomonadales</taxon>
        <taxon>Sphingomonadaceae</taxon>
        <taxon>Stakelama</taxon>
    </lineage>
</organism>
<name>A0A4R6FN81_9SPHN</name>
<dbReference type="Proteomes" id="UP000295493">
    <property type="component" value="Unassembled WGS sequence"/>
</dbReference>
<sequence length="69" mass="7494">MSRAENDALIMRAIRDTMQSRKIPTQRIDAAVDAARRSLDDCAVGGRDLVYSTRRAVDAAILTMAGITA</sequence>
<dbReference type="AlphaFoldDB" id="A0A4R6FN81"/>
<protein>
    <submittedName>
        <fullName evidence="1">Uncharacterized protein</fullName>
    </submittedName>
</protein>
<dbReference type="EMBL" id="SNWD01000005">
    <property type="protein sequence ID" value="TDN83003.1"/>
    <property type="molecule type" value="Genomic_DNA"/>
</dbReference>
<evidence type="ECO:0000313" key="1">
    <source>
        <dbReference type="EMBL" id="TDN83003.1"/>
    </source>
</evidence>
<proteinExistence type="predicted"/>
<comment type="caution">
    <text evidence="1">The sequence shown here is derived from an EMBL/GenBank/DDBJ whole genome shotgun (WGS) entry which is preliminary data.</text>
</comment>
<accession>A0A4R6FN81</accession>
<evidence type="ECO:0000313" key="2">
    <source>
        <dbReference type="Proteomes" id="UP000295493"/>
    </source>
</evidence>